<name>A0AAD7FKR8_9AGAR</name>
<evidence type="ECO:0000313" key="2">
    <source>
        <dbReference type="EMBL" id="KAJ7624684.1"/>
    </source>
</evidence>
<sequence>MSVPSVEKPAQQSANAKEKDVVVVQGESERRLILYRPLTRPTHVDPIRGERPAFTDADLGRLLFTRAYGDFFTRAHVSYDITCQFDLRLSQVDLTHGAGESPERFWGKAREAQDEETRGG</sequence>
<proteinExistence type="predicted"/>
<reference evidence="2" key="1">
    <citation type="submission" date="2023-03" db="EMBL/GenBank/DDBJ databases">
        <title>Massive genome expansion in bonnet fungi (Mycena s.s.) driven by repeated elements and novel gene families across ecological guilds.</title>
        <authorList>
            <consortium name="Lawrence Berkeley National Laboratory"/>
            <person name="Harder C.B."/>
            <person name="Miyauchi S."/>
            <person name="Viragh M."/>
            <person name="Kuo A."/>
            <person name="Thoen E."/>
            <person name="Andreopoulos B."/>
            <person name="Lu D."/>
            <person name="Skrede I."/>
            <person name="Drula E."/>
            <person name="Henrissat B."/>
            <person name="Morin E."/>
            <person name="Kohler A."/>
            <person name="Barry K."/>
            <person name="LaButti K."/>
            <person name="Morin E."/>
            <person name="Salamov A."/>
            <person name="Lipzen A."/>
            <person name="Mereny Z."/>
            <person name="Hegedus B."/>
            <person name="Baldrian P."/>
            <person name="Stursova M."/>
            <person name="Weitz H."/>
            <person name="Taylor A."/>
            <person name="Grigoriev I.V."/>
            <person name="Nagy L.G."/>
            <person name="Martin F."/>
            <person name="Kauserud H."/>
        </authorList>
    </citation>
    <scope>NUCLEOTIDE SEQUENCE</scope>
    <source>
        <strain evidence="2">9284</strain>
    </source>
</reference>
<dbReference type="EMBL" id="JARKIF010000013">
    <property type="protein sequence ID" value="KAJ7624684.1"/>
    <property type="molecule type" value="Genomic_DNA"/>
</dbReference>
<evidence type="ECO:0000313" key="3">
    <source>
        <dbReference type="Proteomes" id="UP001221142"/>
    </source>
</evidence>
<accession>A0AAD7FKR8</accession>
<comment type="caution">
    <text evidence="2">The sequence shown here is derived from an EMBL/GenBank/DDBJ whole genome shotgun (WGS) entry which is preliminary data.</text>
</comment>
<dbReference type="AlphaFoldDB" id="A0AAD7FKR8"/>
<evidence type="ECO:0000256" key="1">
    <source>
        <dbReference type="SAM" id="MobiDB-lite"/>
    </source>
</evidence>
<feature type="compositionally biased region" description="Basic and acidic residues" evidence="1">
    <location>
        <begin position="101"/>
        <end position="120"/>
    </location>
</feature>
<dbReference type="Proteomes" id="UP001221142">
    <property type="component" value="Unassembled WGS sequence"/>
</dbReference>
<gene>
    <name evidence="2" type="ORF">FB45DRAFT_1030818</name>
</gene>
<keyword evidence="3" id="KW-1185">Reference proteome</keyword>
<protein>
    <submittedName>
        <fullName evidence="2">Uncharacterized protein</fullName>
    </submittedName>
</protein>
<organism evidence="2 3">
    <name type="scientific">Roridomyces roridus</name>
    <dbReference type="NCBI Taxonomy" id="1738132"/>
    <lineage>
        <taxon>Eukaryota</taxon>
        <taxon>Fungi</taxon>
        <taxon>Dikarya</taxon>
        <taxon>Basidiomycota</taxon>
        <taxon>Agaricomycotina</taxon>
        <taxon>Agaricomycetes</taxon>
        <taxon>Agaricomycetidae</taxon>
        <taxon>Agaricales</taxon>
        <taxon>Marasmiineae</taxon>
        <taxon>Mycenaceae</taxon>
        <taxon>Roridomyces</taxon>
    </lineage>
</organism>
<feature type="region of interest" description="Disordered" evidence="1">
    <location>
        <begin position="97"/>
        <end position="120"/>
    </location>
</feature>
<feature type="region of interest" description="Disordered" evidence="1">
    <location>
        <begin position="1"/>
        <end position="21"/>
    </location>
</feature>